<proteinExistence type="predicted"/>
<sequence length="110" mass="12835">MQANSQGAKDTQPQNKGTFRRRRLVMLMLACFMSWAGVTLWNQIGKISERKDKVAALEQKEAEVKQINEETQREIARLNDPEYVSQKIRKDLHYIKKGERLFFTPVAPKQ</sequence>
<dbReference type="PANTHER" id="PTHR40027:SF1">
    <property type="entry name" value="CELL DIVISION PROTEIN DIVIC"/>
    <property type="match status" value="1"/>
</dbReference>
<dbReference type="PANTHER" id="PTHR40027">
    <property type="entry name" value="CELL DIVISION PROTEIN DIVIC"/>
    <property type="match status" value="1"/>
</dbReference>
<feature type="coiled-coil region" evidence="1">
    <location>
        <begin position="50"/>
        <end position="77"/>
    </location>
</feature>
<keyword evidence="2" id="KW-1133">Transmembrane helix</keyword>
<evidence type="ECO:0000256" key="2">
    <source>
        <dbReference type="SAM" id="Phobius"/>
    </source>
</evidence>
<gene>
    <name evidence="3" type="ORF">PM3016_7130</name>
</gene>
<evidence type="ECO:0000313" key="4">
    <source>
        <dbReference type="Proteomes" id="UP000007523"/>
    </source>
</evidence>
<dbReference type="KEGG" id="pmq:PM3016_7130"/>
<protein>
    <submittedName>
        <fullName evidence="3">Putative cell division protein</fullName>
    </submittedName>
</protein>
<feature type="transmembrane region" description="Helical" evidence="2">
    <location>
        <begin position="24"/>
        <end position="41"/>
    </location>
</feature>
<dbReference type="HOGENOM" id="CLU_134863_2_3_9"/>
<accession>H6NSF7</accession>
<dbReference type="STRING" id="1116391.PM3016_7130"/>
<keyword evidence="2" id="KW-0472">Membrane</keyword>
<keyword evidence="3" id="KW-0131">Cell cycle</keyword>
<dbReference type="Pfam" id="PF04977">
    <property type="entry name" value="DivIC"/>
    <property type="match status" value="1"/>
</dbReference>
<dbReference type="InterPro" id="IPR007060">
    <property type="entry name" value="FtsL/DivIC"/>
</dbReference>
<keyword evidence="2" id="KW-0812">Transmembrane</keyword>
<organism evidence="3 4">
    <name type="scientific">Paenibacillus mucilaginosus 3016</name>
    <dbReference type="NCBI Taxonomy" id="1116391"/>
    <lineage>
        <taxon>Bacteria</taxon>
        <taxon>Bacillati</taxon>
        <taxon>Bacillota</taxon>
        <taxon>Bacilli</taxon>
        <taxon>Bacillales</taxon>
        <taxon>Paenibacillaceae</taxon>
        <taxon>Paenibacillus</taxon>
    </lineage>
</organism>
<dbReference type="GO" id="GO:0051301">
    <property type="term" value="P:cell division"/>
    <property type="evidence" value="ECO:0007669"/>
    <property type="project" value="UniProtKB-KW"/>
</dbReference>
<evidence type="ECO:0000256" key="1">
    <source>
        <dbReference type="SAM" id="Coils"/>
    </source>
</evidence>
<name>H6NSF7_9BACL</name>
<dbReference type="InterPro" id="IPR039076">
    <property type="entry name" value="DivIC"/>
</dbReference>
<dbReference type="Proteomes" id="UP000007523">
    <property type="component" value="Chromosome"/>
</dbReference>
<keyword evidence="1" id="KW-0175">Coiled coil</keyword>
<dbReference type="EMBL" id="CP003235">
    <property type="protein sequence ID" value="AFC33707.1"/>
    <property type="molecule type" value="Genomic_DNA"/>
</dbReference>
<reference evidence="3 4" key="1">
    <citation type="journal article" date="2012" name="J. Bacteriol.">
        <title>Complete Genome Sequence of Paenibacillus mucilaginosus 3016, a Bacterium Functional as Microbial Fertilizer.</title>
        <authorList>
            <person name="Ma M."/>
            <person name="Wang Z."/>
            <person name="Li L."/>
            <person name="Jiang X."/>
            <person name="Guan D."/>
            <person name="Cao F."/>
            <person name="Chen H."/>
            <person name="Wang X."/>
            <person name="Shen D."/>
            <person name="Du B."/>
            <person name="Li J."/>
        </authorList>
    </citation>
    <scope>NUCLEOTIDE SEQUENCE [LARGE SCALE GENOMIC DNA]</scope>
    <source>
        <strain evidence="3 4">3016</strain>
    </source>
</reference>
<keyword evidence="4" id="KW-1185">Reference proteome</keyword>
<dbReference type="RefSeq" id="WP_014372583.1">
    <property type="nucleotide sequence ID" value="NC_016935.1"/>
</dbReference>
<keyword evidence="3" id="KW-0132">Cell division</keyword>
<dbReference type="AlphaFoldDB" id="H6NSF7"/>
<evidence type="ECO:0000313" key="3">
    <source>
        <dbReference type="EMBL" id="AFC33707.1"/>
    </source>
</evidence>